<feature type="compositionally biased region" description="Low complexity" evidence="1">
    <location>
        <begin position="122"/>
        <end position="137"/>
    </location>
</feature>
<keyword evidence="2" id="KW-0732">Signal</keyword>
<proteinExistence type="predicted"/>
<feature type="region of interest" description="Disordered" evidence="1">
    <location>
        <begin position="106"/>
        <end position="138"/>
    </location>
</feature>
<sequence length="314" mass="32295">MRPLSLLVLPLLTTLSLASPDSSPTKEDSPVKNTLAHYYNSPNEAFQDLLNALPEESLHAALVSSLSHFREGIFESDRHGVEHIHQDNPPLATKLIVAAVQDLKQKNKRQAPNNGTSRAAEPSPTQSQSQNPPNSTPAVLVPVQITTTDPQGRPTTTSQSVLSAATASVAVAVTTTNAAGQTTVSTTTKPAVVISTTDAAGAPVVRTSAVDYAPSAGQVLTTTDAAGSAFVTTYTPSGGRVSSIVLQTTTGADGRPTVVTSFAYVDPSQTTGQPPDKTSTAKPGLQSNAAVRGRGMGVVVGGAWVAGLGLWGLV</sequence>
<dbReference type="OrthoDB" id="5427732at2759"/>
<protein>
    <submittedName>
        <fullName evidence="3">Uncharacterized protein</fullName>
    </submittedName>
</protein>
<keyword evidence="4" id="KW-1185">Reference proteome</keyword>
<organism evidence="3 4">
    <name type="scientific">Byssothecium circinans</name>
    <dbReference type="NCBI Taxonomy" id="147558"/>
    <lineage>
        <taxon>Eukaryota</taxon>
        <taxon>Fungi</taxon>
        <taxon>Dikarya</taxon>
        <taxon>Ascomycota</taxon>
        <taxon>Pezizomycotina</taxon>
        <taxon>Dothideomycetes</taxon>
        <taxon>Pleosporomycetidae</taxon>
        <taxon>Pleosporales</taxon>
        <taxon>Massarineae</taxon>
        <taxon>Massarinaceae</taxon>
        <taxon>Byssothecium</taxon>
    </lineage>
</organism>
<dbReference type="Gene3D" id="2.180.10.10">
    <property type="entry name" value="RHS repeat-associated core"/>
    <property type="match status" value="1"/>
</dbReference>
<name>A0A6A5TAC7_9PLEO</name>
<feature type="signal peptide" evidence="2">
    <location>
        <begin position="1"/>
        <end position="18"/>
    </location>
</feature>
<accession>A0A6A5TAC7</accession>
<evidence type="ECO:0000256" key="1">
    <source>
        <dbReference type="SAM" id="MobiDB-lite"/>
    </source>
</evidence>
<dbReference type="Proteomes" id="UP000800035">
    <property type="component" value="Unassembled WGS sequence"/>
</dbReference>
<evidence type="ECO:0000313" key="4">
    <source>
        <dbReference type="Proteomes" id="UP000800035"/>
    </source>
</evidence>
<evidence type="ECO:0000313" key="3">
    <source>
        <dbReference type="EMBL" id="KAF1948669.1"/>
    </source>
</evidence>
<reference evidence="3" key="1">
    <citation type="journal article" date="2020" name="Stud. Mycol.">
        <title>101 Dothideomycetes genomes: a test case for predicting lifestyles and emergence of pathogens.</title>
        <authorList>
            <person name="Haridas S."/>
            <person name="Albert R."/>
            <person name="Binder M."/>
            <person name="Bloem J."/>
            <person name="Labutti K."/>
            <person name="Salamov A."/>
            <person name="Andreopoulos B."/>
            <person name="Baker S."/>
            <person name="Barry K."/>
            <person name="Bills G."/>
            <person name="Bluhm B."/>
            <person name="Cannon C."/>
            <person name="Castanera R."/>
            <person name="Culley D."/>
            <person name="Daum C."/>
            <person name="Ezra D."/>
            <person name="Gonzalez J."/>
            <person name="Henrissat B."/>
            <person name="Kuo A."/>
            <person name="Liang C."/>
            <person name="Lipzen A."/>
            <person name="Lutzoni F."/>
            <person name="Magnuson J."/>
            <person name="Mondo S."/>
            <person name="Nolan M."/>
            <person name="Ohm R."/>
            <person name="Pangilinan J."/>
            <person name="Park H.-J."/>
            <person name="Ramirez L."/>
            <person name="Alfaro M."/>
            <person name="Sun H."/>
            <person name="Tritt A."/>
            <person name="Yoshinaga Y."/>
            <person name="Zwiers L.-H."/>
            <person name="Turgeon B."/>
            <person name="Goodwin S."/>
            <person name="Spatafora J."/>
            <person name="Crous P."/>
            <person name="Grigoriev I."/>
        </authorList>
    </citation>
    <scope>NUCLEOTIDE SEQUENCE</scope>
    <source>
        <strain evidence="3">CBS 675.92</strain>
    </source>
</reference>
<dbReference type="AlphaFoldDB" id="A0A6A5TAC7"/>
<dbReference type="EMBL" id="ML977051">
    <property type="protein sequence ID" value="KAF1948669.1"/>
    <property type="molecule type" value="Genomic_DNA"/>
</dbReference>
<evidence type="ECO:0000256" key="2">
    <source>
        <dbReference type="SAM" id="SignalP"/>
    </source>
</evidence>
<gene>
    <name evidence="3" type="ORF">CC80DRAFT_599495</name>
</gene>
<feature type="chain" id="PRO_5025532081" evidence="2">
    <location>
        <begin position="19"/>
        <end position="314"/>
    </location>
</feature>